<evidence type="ECO:0000313" key="2">
    <source>
        <dbReference type="EMBL" id="MBI9115350.1"/>
    </source>
</evidence>
<feature type="transmembrane region" description="Helical" evidence="1">
    <location>
        <begin position="20"/>
        <end position="41"/>
    </location>
</feature>
<dbReference type="InterPro" id="IPR012902">
    <property type="entry name" value="N_methyl_site"/>
</dbReference>
<sequence>MPGVPYRRRRGRDEAGFSLVELLVVVLMIGILCAIAIPVLISQERKANDAAARADARVLGLEVTAWFADHDVPPSLGQGAPDWEYVIGGRRVSASSEGVRLSGSRFTDDDWCVWVIHDGGDVAASGVEYSAAHGLRAGTCG</sequence>
<proteinExistence type="predicted"/>
<keyword evidence="1" id="KW-0472">Membrane</keyword>
<name>A0A934ICP5_9MICO</name>
<dbReference type="AlphaFoldDB" id="A0A934ICP5"/>
<keyword evidence="1" id="KW-1133">Transmembrane helix</keyword>
<dbReference type="Gene3D" id="3.30.700.10">
    <property type="entry name" value="Glycoprotein, Type 4 Pilin"/>
    <property type="match status" value="1"/>
</dbReference>
<dbReference type="NCBIfam" id="TIGR02532">
    <property type="entry name" value="IV_pilin_GFxxxE"/>
    <property type="match status" value="1"/>
</dbReference>
<comment type="caution">
    <text evidence="2">The sequence shown here is derived from an EMBL/GenBank/DDBJ whole genome shotgun (WGS) entry which is preliminary data.</text>
</comment>
<gene>
    <name evidence="2" type="ORF">JAV76_10055</name>
</gene>
<dbReference type="EMBL" id="JAEINH010000007">
    <property type="protein sequence ID" value="MBI9115350.1"/>
    <property type="molecule type" value="Genomic_DNA"/>
</dbReference>
<keyword evidence="1" id="KW-0812">Transmembrane</keyword>
<dbReference type="Pfam" id="PF07963">
    <property type="entry name" value="N_methyl"/>
    <property type="match status" value="1"/>
</dbReference>
<evidence type="ECO:0000256" key="1">
    <source>
        <dbReference type="SAM" id="Phobius"/>
    </source>
</evidence>
<evidence type="ECO:0000313" key="3">
    <source>
        <dbReference type="Proteomes" id="UP000602087"/>
    </source>
</evidence>
<dbReference type="InterPro" id="IPR045584">
    <property type="entry name" value="Pilin-like"/>
</dbReference>
<dbReference type="RefSeq" id="WP_198733912.1">
    <property type="nucleotide sequence ID" value="NZ_JAEINH010000007.1"/>
</dbReference>
<dbReference type="Proteomes" id="UP000602087">
    <property type="component" value="Unassembled WGS sequence"/>
</dbReference>
<dbReference type="SUPFAM" id="SSF54523">
    <property type="entry name" value="Pili subunits"/>
    <property type="match status" value="1"/>
</dbReference>
<protein>
    <submittedName>
        <fullName evidence="2">Prepilin-type N-terminal cleavage/methylation domain-containing protein</fullName>
    </submittedName>
</protein>
<keyword evidence="3" id="KW-1185">Reference proteome</keyword>
<organism evidence="2 3">
    <name type="scientific">Sanguibacter suaedae</name>
    <dbReference type="NCBI Taxonomy" id="2795737"/>
    <lineage>
        <taxon>Bacteria</taxon>
        <taxon>Bacillati</taxon>
        <taxon>Actinomycetota</taxon>
        <taxon>Actinomycetes</taxon>
        <taxon>Micrococcales</taxon>
        <taxon>Sanguibacteraceae</taxon>
        <taxon>Sanguibacter</taxon>
    </lineage>
</organism>
<reference evidence="2" key="1">
    <citation type="submission" date="2020-12" db="EMBL/GenBank/DDBJ databases">
        <title>Sanguibacter suaedae sp. nov., isolated from Suaeda aralocaspica.</title>
        <authorList>
            <person name="Ma Q."/>
        </authorList>
    </citation>
    <scope>NUCLEOTIDE SEQUENCE</scope>
    <source>
        <strain evidence="2">YZGR15</strain>
    </source>
</reference>
<accession>A0A934ICP5</accession>